<evidence type="ECO:0000313" key="1">
    <source>
        <dbReference type="EMBL" id="KAI9916928.1"/>
    </source>
</evidence>
<dbReference type="Proteomes" id="UP001163321">
    <property type="component" value="Chromosome 2"/>
</dbReference>
<evidence type="ECO:0000313" key="2">
    <source>
        <dbReference type="Proteomes" id="UP001163321"/>
    </source>
</evidence>
<organism evidence="1 2">
    <name type="scientific">Peronosclerospora sorghi</name>
    <dbReference type="NCBI Taxonomy" id="230839"/>
    <lineage>
        <taxon>Eukaryota</taxon>
        <taxon>Sar</taxon>
        <taxon>Stramenopiles</taxon>
        <taxon>Oomycota</taxon>
        <taxon>Peronosporomycetes</taxon>
        <taxon>Peronosporales</taxon>
        <taxon>Peronosporaceae</taxon>
        <taxon>Peronosclerospora</taxon>
    </lineage>
</organism>
<proteinExistence type="predicted"/>
<reference evidence="1 2" key="1">
    <citation type="journal article" date="2022" name="bioRxiv">
        <title>The genome of the oomycete Peronosclerospora sorghi, a cosmopolitan pathogen of maize and sorghum, is inflated with dispersed pseudogenes.</title>
        <authorList>
            <person name="Fletcher K."/>
            <person name="Martin F."/>
            <person name="Isakeit T."/>
            <person name="Cavanaugh K."/>
            <person name="Magill C."/>
            <person name="Michelmore R."/>
        </authorList>
    </citation>
    <scope>NUCLEOTIDE SEQUENCE [LARGE SCALE GENOMIC DNA]</scope>
    <source>
        <strain evidence="1">P6</strain>
    </source>
</reference>
<name>A0ACC0WDL5_9STRA</name>
<protein>
    <submittedName>
        <fullName evidence="1">Uncharacterized protein</fullName>
    </submittedName>
</protein>
<gene>
    <name evidence="1" type="ORF">PsorP6_017841</name>
</gene>
<keyword evidence="2" id="KW-1185">Reference proteome</keyword>
<comment type="caution">
    <text evidence="1">The sequence shown here is derived from an EMBL/GenBank/DDBJ whole genome shotgun (WGS) entry which is preliminary data.</text>
</comment>
<dbReference type="EMBL" id="CM047581">
    <property type="protein sequence ID" value="KAI9916928.1"/>
    <property type="molecule type" value="Genomic_DNA"/>
</dbReference>
<sequence>MGKDEQSSVLQSTIQGVEFSPLYCCFLPPEVRKALVIKLVKYYDSIADERDASSVGLILNDSDKRFKSDSSRKIKMDMNALSDKREKVPKLQQKKKKSCRVISRVLIEV</sequence>
<accession>A0ACC0WDL5</accession>